<dbReference type="InterPro" id="IPR029068">
    <property type="entry name" value="Glyas_Bleomycin-R_OHBP_Dase"/>
</dbReference>
<sequence length="298" mass="31752">MDRHQQIIPRIRLQTGDHGVVGAARFYTDVFRPFEEAGLELGAAGTTGPDDGVELTVAGLNLRLTDAADSPGAAGVSPATNFMVNIDPLFFGWSADAGEGDRRAASARARAVLDTVWDGLVADGATVLMPLGEYPFSARYGWVLDQFGVSWQLMLTDPTGEPRPALLPSFLFCGPAQNKAGEALETWTRVFGEVVAGGTGRTRPGTSVAYREAEGPLVEGSVMFADAQLAGMWITAMDSGVEQPFTFTDAVAFRVLCDSPVQAEMLRRELGLDSSGTDRFGVCWEPVVAQRTGSGEAR</sequence>
<dbReference type="PANTHER" id="PTHR33990">
    <property type="entry name" value="PROTEIN YJDN-RELATED"/>
    <property type="match status" value="1"/>
</dbReference>
<dbReference type="Gene3D" id="3.10.180.10">
    <property type="entry name" value="2,3-Dihydroxybiphenyl 1,2-Dioxygenase, domain 1"/>
    <property type="match status" value="1"/>
</dbReference>
<evidence type="ECO:0000313" key="2">
    <source>
        <dbReference type="EMBL" id="MCJ7859410.1"/>
    </source>
</evidence>
<comment type="caution">
    <text evidence="2">The sequence shown here is derived from an EMBL/GenBank/DDBJ whole genome shotgun (WGS) entry which is preliminary data.</text>
</comment>
<feature type="domain" description="PhnB-like" evidence="1">
    <location>
        <begin position="110"/>
        <end position="153"/>
    </location>
</feature>
<dbReference type="EMBL" id="JALIEA010000017">
    <property type="protein sequence ID" value="MCJ7859410.1"/>
    <property type="molecule type" value="Genomic_DNA"/>
</dbReference>
<evidence type="ECO:0000259" key="1">
    <source>
        <dbReference type="Pfam" id="PF06983"/>
    </source>
</evidence>
<dbReference type="PANTHER" id="PTHR33990:SF4">
    <property type="entry name" value="PHNB-LIKE DOMAIN-CONTAINING PROTEIN"/>
    <property type="match status" value="1"/>
</dbReference>
<dbReference type="AlphaFoldDB" id="A0A9X2B307"/>
<gene>
    <name evidence="2" type="ORF">MUN33_11935</name>
</gene>
<dbReference type="Proteomes" id="UP001139207">
    <property type="component" value="Unassembled WGS sequence"/>
</dbReference>
<organism evidence="2 3">
    <name type="scientific">Corynebacterium kalidii</name>
    <dbReference type="NCBI Taxonomy" id="2931982"/>
    <lineage>
        <taxon>Bacteria</taxon>
        <taxon>Bacillati</taxon>
        <taxon>Actinomycetota</taxon>
        <taxon>Actinomycetes</taxon>
        <taxon>Mycobacteriales</taxon>
        <taxon>Corynebacteriaceae</taxon>
        <taxon>Corynebacterium</taxon>
    </lineage>
</organism>
<dbReference type="SUPFAM" id="SSF54593">
    <property type="entry name" value="Glyoxalase/Bleomycin resistance protein/Dihydroxybiphenyl dioxygenase"/>
    <property type="match status" value="2"/>
</dbReference>
<feature type="domain" description="PhnB-like" evidence="1">
    <location>
        <begin position="169"/>
        <end position="284"/>
    </location>
</feature>
<proteinExistence type="predicted"/>
<keyword evidence="3" id="KW-1185">Reference proteome</keyword>
<dbReference type="Pfam" id="PF06983">
    <property type="entry name" value="3-dmu-9_3-mt"/>
    <property type="match status" value="2"/>
</dbReference>
<accession>A0A9X2B307</accession>
<evidence type="ECO:0000313" key="3">
    <source>
        <dbReference type="Proteomes" id="UP001139207"/>
    </source>
</evidence>
<dbReference type="RefSeq" id="WP_244805126.1">
    <property type="nucleotide sequence ID" value="NZ_JALIEA010000017.1"/>
</dbReference>
<reference evidence="2" key="1">
    <citation type="submission" date="2022-04" db="EMBL/GenBank/DDBJ databases">
        <title>Corynebacterium kalidii LD5P10.</title>
        <authorList>
            <person name="Sun J.Q."/>
        </authorList>
    </citation>
    <scope>NUCLEOTIDE SEQUENCE</scope>
    <source>
        <strain evidence="2">LD5P10</strain>
    </source>
</reference>
<dbReference type="InterPro" id="IPR028973">
    <property type="entry name" value="PhnB-like"/>
</dbReference>
<dbReference type="Gene3D" id="3.30.720.100">
    <property type="match status" value="1"/>
</dbReference>
<name>A0A9X2B307_9CORY</name>
<protein>
    <submittedName>
        <fullName evidence="2">VOC family protein</fullName>
    </submittedName>
</protein>